<evidence type="ECO:0000256" key="1">
    <source>
        <dbReference type="SAM" id="MobiDB-lite"/>
    </source>
</evidence>
<dbReference type="AlphaFoldDB" id="A0A1C4X3X0"/>
<evidence type="ECO:0000313" key="3">
    <source>
        <dbReference type="Proteomes" id="UP000198243"/>
    </source>
</evidence>
<keyword evidence="3" id="KW-1185">Reference proteome</keyword>
<organism evidence="2 3">
    <name type="scientific">Micromonospora coriariae</name>
    <dbReference type="NCBI Taxonomy" id="285665"/>
    <lineage>
        <taxon>Bacteria</taxon>
        <taxon>Bacillati</taxon>
        <taxon>Actinomycetota</taxon>
        <taxon>Actinomycetes</taxon>
        <taxon>Micromonosporales</taxon>
        <taxon>Micromonosporaceae</taxon>
        <taxon>Micromonospora</taxon>
    </lineage>
</organism>
<gene>
    <name evidence="2" type="ORF">GA0070607_4642</name>
</gene>
<feature type="region of interest" description="Disordered" evidence="1">
    <location>
        <begin position="1"/>
        <end position="92"/>
    </location>
</feature>
<reference evidence="3" key="1">
    <citation type="submission" date="2016-06" db="EMBL/GenBank/DDBJ databases">
        <authorList>
            <person name="Varghese N."/>
            <person name="Submissions Spin"/>
        </authorList>
    </citation>
    <scope>NUCLEOTIDE SEQUENCE [LARGE SCALE GENOMIC DNA]</scope>
    <source>
        <strain evidence="3">DSM 44875</strain>
    </source>
</reference>
<sequence>MHRRMGPGSWRGTTDTGPGQERIAAMNQPVDNTTAYGHDQDRQPPKSRTTAQRTADRNPDDYGPDAEDGTDVNPDSGVEFGEVDSTPDTRPR</sequence>
<dbReference type="Proteomes" id="UP000198243">
    <property type="component" value="Chromosome I"/>
</dbReference>
<protein>
    <submittedName>
        <fullName evidence="2">Uncharacterized protein</fullName>
    </submittedName>
</protein>
<dbReference type="EMBL" id="LT607412">
    <property type="protein sequence ID" value="SCF03153.1"/>
    <property type="molecule type" value="Genomic_DNA"/>
</dbReference>
<name>A0A1C4X3X0_9ACTN</name>
<evidence type="ECO:0000313" key="2">
    <source>
        <dbReference type="EMBL" id="SCF03153.1"/>
    </source>
</evidence>
<proteinExistence type="predicted"/>
<accession>A0A1C4X3X0</accession>